<dbReference type="RefSeq" id="WP_103954957.1">
    <property type="nucleotide sequence ID" value="NZ_FNVT01000002.1"/>
</dbReference>
<dbReference type="OrthoDB" id="5191572at2"/>
<accession>A0A1H5YE10</accession>
<keyword evidence="1" id="KW-0472">Membrane</keyword>
<reference evidence="2 3" key="1">
    <citation type="submission" date="2016-10" db="EMBL/GenBank/DDBJ databases">
        <authorList>
            <person name="de Groot N.N."/>
        </authorList>
    </citation>
    <scope>NUCLEOTIDE SEQUENCE [LARGE SCALE GENOMIC DNA]</scope>
    <source>
        <strain evidence="2 3">CGMCC 4.7037</strain>
    </source>
</reference>
<feature type="transmembrane region" description="Helical" evidence="1">
    <location>
        <begin position="76"/>
        <end position="95"/>
    </location>
</feature>
<dbReference type="Proteomes" id="UP000236732">
    <property type="component" value="Unassembled WGS sequence"/>
</dbReference>
<dbReference type="AlphaFoldDB" id="A0A1H5YE10"/>
<organism evidence="2 3">
    <name type="scientific">Nonomuraea solani</name>
    <dbReference type="NCBI Taxonomy" id="1144553"/>
    <lineage>
        <taxon>Bacteria</taxon>
        <taxon>Bacillati</taxon>
        <taxon>Actinomycetota</taxon>
        <taxon>Actinomycetes</taxon>
        <taxon>Streptosporangiales</taxon>
        <taxon>Streptosporangiaceae</taxon>
        <taxon>Nonomuraea</taxon>
    </lineage>
</organism>
<dbReference type="EMBL" id="FNVT01000002">
    <property type="protein sequence ID" value="SEG21965.1"/>
    <property type="molecule type" value="Genomic_DNA"/>
</dbReference>
<feature type="transmembrane region" description="Helical" evidence="1">
    <location>
        <begin position="127"/>
        <end position="147"/>
    </location>
</feature>
<sequence>MIRLSPGGKPTVSGHRTAQAVQRLLRDELPRVRAAATAWRNGLAGLLAGLLGFSLIKGRSDVSRLAPPWDVVVGGLLLAALLAGAAGAFMLLWAAHGRPAAVERRKLRAGDDHDEAMRARRALDRGIVLTLLCTALLVAAVGVTWYGPAKDAPRLQVTTPDGDVCGSIVRMARGTLTLKTAGGETGVELATATGIRAVETCPTG</sequence>
<keyword evidence="1" id="KW-0812">Transmembrane</keyword>
<keyword evidence="3" id="KW-1185">Reference proteome</keyword>
<evidence type="ECO:0000313" key="2">
    <source>
        <dbReference type="EMBL" id="SEG21965.1"/>
    </source>
</evidence>
<gene>
    <name evidence="2" type="ORF">SAMN05444920_102238</name>
</gene>
<name>A0A1H5YE10_9ACTN</name>
<feature type="transmembrane region" description="Helical" evidence="1">
    <location>
        <begin position="38"/>
        <end position="56"/>
    </location>
</feature>
<keyword evidence="1" id="KW-1133">Transmembrane helix</keyword>
<proteinExistence type="predicted"/>
<protein>
    <submittedName>
        <fullName evidence="2">Uncharacterized protein</fullName>
    </submittedName>
</protein>
<evidence type="ECO:0000313" key="3">
    <source>
        <dbReference type="Proteomes" id="UP000236732"/>
    </source>
</evidence>
<evidence type="ECO:0000256" key="1">
    <source>
        <dbReference type="SAM" id="Phobius"/>
    </source>
</evidence>